<evidence type="ECO:0008006" key="3">
    <source>
        <dbReference type="Google" id="ProtNLM"/>
    </source>
</evidence>
<dbReference type="InterPro" id="IPR003737">
    <property type="entry name" value="GlcNAc_PI_deacetylase-related"/>
</dbReference>
<dbReference type="EMBL" id="CADCUI010000005">
    <property type="protein sequence ID" value="CAA9328449.1"/>
    <property type="molecule type" value="Genomic_DNA"/>
</dbReference>
<evidence type="ECO:0000256" key="1">
    <source>
        <dbReference type="ARBA" id="ARBA00022833"/>
    </source>
</evidence>
<dbReference type="Pfam" id="PF02585">
    <property type="entry name" value="PIG-L"/>
    <property type="match status" value="1"/>
</dbReference>
<accession>A0A6J4LAY5</accession>
<dbReference type="GO" id="GO:0016137">
    <property type="term" value="P:glycoside metabolic process"/>
    <property type="evidence" value="ECO:0007669"/>
    <property type="project" value="UniProtKB-ARBA"/>
</dbReference>
<proteinExistence type="predicted"/>
<dbReference type="Gene3D" id="3.40.50.10320">
    <property type="entry name" value="LmbE-like"/>
    <property type="match status" value="1"/>
</dbReference>
<dbReference type="AlphaFoldDB" id="A0A6J4LAY5"/>
<name>A0A6J4LAY5_9ACTN</name>
<organism evidence="2">
    <name type="scientific">uncultured Nocardioidaceae bacterium</name>
    <dbReference type="NCBI Taxonomy" id="253824"/>
    <lineage>
        <taxon>Bacteria</taxon>
        <taxon>Bacillati</taxon>
        <taxon>Actinomycetota</taxon>
        <taxon>Actinomycetes</taxon>
        <taxon>Propionibacteriales</taxon>
        <taxon>Nocardioidaceae</taxon>
        <taxon>environmental samples</taxon>
    </lineage>
</organism>
<evidence type="ECO:0000313" key="2">
    <source>
        <dbReference type="EMBL" id="CAA9328449.1"/>
    </source>
</evidence>
<dbReference type="SUPFAM" id="SSF102588">
    <property type="entry name" value="LmbE-like"/>
    <property type="match status" value="1"/>
</dbReference>
<reference evidence="2" key="1">
    <citation type="submission" date="2020-02" db="EMBL/GenBank/DDBJ databases">
        <authorList>
            <person name="Meier V. D."/>
        </authorList>
    </citation>
    <scope>NUCLEOTIDE SEQUENCE</scope>
    <source>
        <strain evidence="2">AVDCRST_MAG34</strain>
    </source>
</reference>
<sequence length="210" mass="23771">MKILCVIAHPDDETLGCGGTMVRLVAEGHPVRVLLALRRSDPRGVEYWGTILQDFHRAAEVIGFEPVVSQPMVEERVADAGVRELHDVVLPHVEWADTVLTHWPGDVHQVHRTVARSVEIATRPFRRRRNVYSFEVPTSTDQAFGPAFVPHMYVVLEEEQAEVKVEAMGCYSTESAPGRTPEDLRRRMQVRGAEIGVRYAETFAVQRQFM</sequence>
<dbReference type="InterPro" id="IPR024078">
    <property type="entry name" value="LmbE-like_dom_sf"/>
</dbReference>
<gene>
    <name evidence="2" type="ORF">AVDCRST_MAG34-112</name>
</gene>
<protein>
    <recommendedName>
        <fullName evidence="3">PIG-L family deacetylase</fullName>
    </recommendedName>
</protein>
<keyword evidence="1" id="KW-0862">Zinc</keyword>